<sequence>MSEFMMSDPVRMHGQGRPQQPACTDMATGQHWSWKEWDNRIQQAMTVLVDDHGIRAGDRVAFVARNSADLLTLLLALERMAAVGVPLNHRLSPAEIGQILADCTPRLVITDIARPLACGADAGWTERPMEVLREAMDRAAPARNRPMPPGETLAMLVYTSGTSGRPKGVEITRNNIYANAMNFAVLGETSSSSVSLCDAPMFHVIGLIPCLRSPMLFGGQVIISHLFDPARTNDWLSDPALGVTHYFCVPQMAIQLRRQDNFEPDRWRTLKGLFTGGAPCPAEDIRWWLTRGIMMSNGVGMTETGTIMHVPLDPERIWTQAGSAGLPGPLMSVAIVDTRGEALPDGEIGEILVRGPGVTRAYWKQPEVTAAAFTPEGWFRTGDIGYRNEEGFITLSGRIKEMYISGGENVFPAEVEAVLLAHESVQDAAVVGMPDERWGETGHAHIILHAGVDMQESEPALRSHCQAHLARYKVPSRFSFTRSLPRTASGKLLRYQLREEDDAEDTPRDDD</sequence>
<feature type="domain" description="AMP-binding enzyme C-terminal" evidence="5">
    <location>
        <begin position="414"/>
        <end position="491"/>
    </location>
</feature>
<feature type="region of interest" description="Disordered" evidence="3">
    <location>
        <begin position="1"/>
        <end position="25"/>
    </location>
</feature>
<dbReference type="Pfam" id="PF00501">
    <property type="entry name" value="AMP-binding"/>
    <property type="match status" value="1"/>
</dbReference>
<evidence type="ECO:0000259" key="4">
    <source>
        <dbReference type="Pfam" id="PF00501"/>
    </source>
</evidence>
<evidence type="ECO:0000256" key="1">
    <source>
        <dbReference type="ARBA" id="ARBA00006432"/>
    </source>
</evidence>
<evidence type="ECO:0000313" key="7">
    <source>
        <dbReference type="Proteomes" id="UP001165678"/>
    </source>
</evidence>
<evidence type="ECO:0000313" key="6">
    <source>
        <dbReference type="EMBL" id="MCX2524754.1"/>
    </source>
</evidence>
<dbReference type="FunFam" id="3.30.300.30:FF:000008">
    <property type="entry name" value="2,3-dihydroxybenzoate-AMP ligase"/>
    <property type="match status" value="1"/>
</dbReference>
<dbReference type="PANTHER" id="PTHR43201">
    <property type="entry name" value="ACYL-COA SYNTHETASE"/>
    <property type="match status" value="1"/>
</dbReference>
<dbReference type="InterPro" id="IPR020845">
    <property type="entry name" value="AMP-binding_CS"/>
</dbReference>
<dbReference type="EMBL" id="JAPIVE010000003">
    <property type="protein sequence ID" value="MCX2524754.1"/>
    <property type="molecule type" value="Genomic_DNA"/>
</dbReference>
<proteinExistence type="inferred from homology"/>
<dbReference type="InterPro" id="IPR025110">
    <property type="entry name" value="AMP-bd_C"/>
</dbReference>
<dbReference type="Gene3D" id="3.30.300.30">
    <property type="match status" value="1"/>
</dbReference>
<dbReference type="PANTHER" id="PTHR43201:SF32">
    <property type="entry name" value="2-SUCCINYLBENZOATE--COA LIGASE, CHLOROPLASTIC_PEROXISOMAL"/>
    <property type="match status" value="1"/>
</dbReference>
<dbReference type="InterPro" id="IPR042099">
    <property type="entry name" value="ANL_N_sf"/>
</dbReference>
<dbReference type="RefSeq" id="WP_250939321.1">
    <property type="nucleotide sequence ID" value="NZ_JAMLJK010000004.1"/>
</dbReference>
<evidence type="ECO:0000259" key="5">
    <source>
        <dbReference type="Pfam" id="PF13193"/>
    </source>
</evidence>
<dbReference type="GO" id="GO:0031956">
    <property type="term" value="F:medium-chain fatty acid-CoA ligase activity"/>
    <property type="evidence" value="ECO:0007669"/>
    <property type="project" value="TreeGrafter"/>
</dbReference>
<protein>
    <submittedName>
        <fullName evidence="6">AMP-binding protein</fullName>
    </submittedName>
</protein>
<dbReference type="GO" id="GO:0006631">
    <property type="term" value="P:fatty acid metabolic process"/>
    <property type="evidence" value="ECO:0007669"/>
    <property type="project" value="TreeGrafter"/>
</dbReference>
<dbReference type="Pfam" id="PF13193">
    <property type="entry name" value="AMP-binding_C"/>
    <property type="match status" value="1"/>
</dbReference>
<keyword evidence="2" id="KW-0436">Ligase</keyword>
<comment type="caution">
    <text evidence="6">The sequence shown here is derived from an EMBL/GenBank/DDBJ whole genome shotgun (WGS) entry which is preliminary data.</text>
</comment>
<name>A0AA41ZGB3_9GAMM</name>
<dbReference type="SUPFAM" id="SSF56801">
    <property type="entry name" value="Acetyl-CoA synthetase-like"/>
    <property type="match status" value="1"/>
</dbReference>
<dbReference type="PROSITE" id="PS00455">
    <property type="entry name" value="AMP_BINDING"/>
    <property type="match status" value="1"/>
</dbReference>
<evidence type="ECO:0000256" key="3">
    <source>
        <dbReference type="SAM" id="MobiDB-lite"/>
    </source>
</evidence>
<keyword evidence="7" id="KW-1185">Reference proteome</keyword>
<evidence type="ECO:0000256" key="2">
    <source>
        <dbReference type="ARBA" id="ARBA00022598"/>
    </source>
</evidence>
<organism evidence="6 7">
    <name type="scientific">Larsenimonas rhizosphaerae</name>
    <dbReference type="NCBI Taxonomy" id="2944682"/>
    <lineage>
        <taxon>Bacteria</taxon>
        <taxon>Pseudomonadati</taxon>
        <taxon>Pseudomonadota</taxon>
        <taxon>Gammaproteobacteria</taxon>
        <taxon>Oceanospirillales</taxon>
        <taxon>Halomonadaceae</taxon>
        <taxon>Larsenimonas</taxon>
    </lineage>
</organism>
<dbReference type="Proteomes" id="UP001165678">
    <property type="component" value="Unassembled WGS sequence"/>
</dbReference>
<feature type="domain" description="AMP-dependent synthetase/ligase" evidence="4">
    <location>
        <begin position="14"/>
        <end position="363"/>
    </location>
</feature>
<gene>
    <name evidence="6" type="ORF">OQ287_10940</name>
</gene>
<dbReference type="Gene3D" id="3.40.50.12780">
    <property type="entry name" value="N-terminal domain of ligase-like"/>
    <property type="match status" value="1"/>
</dbReference>
<accession>A0AA41ZGB3</accession>
<comment type="similarity">
    <text evidence="1">Belongs to the ATP-dependent AMP-binding enzyme family.</text>
</comment>
<dbReference type="AlphaFoldDB" id="A0AA41ZGB3"/>
<reference evidence="6" key="1">
    <citation type="submission" date="2022-11" db="EMBL/GenBank/DDBJ databases">
        <title>Larsenimonas rhizosphaerae sp. nov., isolated from a tidal mudflat.</title>
        <authorList>
            <person name="Lee S.D."/>
            <person name="Kim I.S."/>
        </authorList>
    </citation>
    <scope>NUCLEOTIDE SEQUENCE</scope>
    <source>
        <strain evidence="6">GH2-1</strain>
    </source>
</reference>
<dbReference type="InterPro" id="IPR045851">
    <property type="entry name" value="AMP-bd_C_sf"/>
</dbReference>
<dbReference type="InterPro" id="IPR000873">
    <property type="entry name" value="AMP-dep_synth/lig_dom"/>
</dbReference>